<dbReference type="Proteomes" id="UP000295573">
    <property type="component" value="Unassembled WGS sequence"/>
</dbReference>
<reference evidence="1 2" key="1">
    <citation type="journal article" date="2015" name="Stand. Genomic Sci.">
        <title>Genomic Encyclopedia of Bacterial and Archaeal Type Strains, Phase III: the genomes of soil and plant-associated and newly described type strains.</title>
        <authorList>
            <person name="Whitman W.B."/>
            <person name="Woyke T."/>
            <person name="Klenk H.P."/>
            <person name="Zhou Y."/>
            <person name="Lilburn T.G."/>
            <person name="Beck B.J."/>
            <person name="De Vos P."/>
            <person name="Vandamme P."/>
            <person name="Eisen J.A."/>
            <person name="Garrity G."/>
            <person name="Hugenholtz P."/>
            <person name="Kyrpides N.C."/>
        </authorList>
    </citation>
    <scope>NUCLEOTIDE SEQUENCE [LARGE SCALE GENOMIC DNA]</scope>
    <source>
        <strain evidence="1 2">VKM Ac-2541</strain>
    </source>
</reference>
<dbReference type="AlphaFoldDB" id="A0A4R2IFB2"/>
<evidence type="ECO:0000313" key="2">
    <source>
        <dbReference type="Proteomes" id="UP000295573"/>
    </source>
</evidence>
<accession>A0A4R2IFB2</accession>
<comment type="caution">
    <text evidence="1">The sequence shown here is derived from an EMBL/GenBank/DDBJ whole genome shotgun (WGS) entry which is preliminary data.</text>
</comment>
<dbReference type="EMBL" id="SLWR01000014">
    <property type="protein sequence ID" value="TCO42338.1"/>
    <property type="molecule type" value="Genomic_DNA"/>
</dbReference>
<protein>
    <submittedName>
        <fullName evidence="1">Uncharacterized protein</fullName>
    </submittedName>
</protein>
<sequence>MDMKLEVVVVPVSNDPAWPTLRMRRTIQVSVVRGMHGARTGRY</sequence>
<name>A0A4R2IFB2_9ACTN</name>
<gene>
    <name evidence="1" type="ORF">EV646_114162</name>
</gene>
<proteinExistence type="predicted"/>
<organism evidence="1 2">
    <name type="scientific">Kribbella antiqua</name>
    <dbReference type="NCBI Taxonomy" id="2512217"/>
    <lineage>
        <taxon>Bacteria</taxon>
        <taxon>Bacillati</taxon>
        <taxon>Actinomycetota</taxon>
        <taxon>Actinomycetes</taxon>
        <taxon>Propionibacteriales</taxon>
        <taxon>Kribbellaceae</taxon>
        <taxon>Kribbella</taxon>
    </lineage>
</organism>
<dbReference type="RefSeq" id="WP_277875151.1">
    <property type="nucleotide sequence ID" value="NZ_SLWR01000014.1"/>
</dbReference>
<evidence type="ECO:0000313" key="1">
    <source>
        <dbReference type="EMBL" id="TCO42338.1"/>
    </source>
</evidence>
<keyword evidence="2" id="KW-1185">Reference proteome</keyword>